<protein>
    <submittedName>
        <fullName evidence="2">Uncharacterized protein</fullName>
    </submittedName>
</protein>
<comment type="caution">
    <text evidence="2">The sequence shown here is derived from an EMBL/GenBank/DDBJ whole genome shotgun (WGS) entry which is preliminary data.</text>
</comment>
<keyword evidence="3" id="KW-1185">Reference proteome</keyword>
<dbReference type="EMBL" id="JBFTWV010000112">
    <property type="protein sequence ID" value="KAL2786695.1"/>
    <property type="molecule type" value="Genomic_DNA"/>
</dbReference>
<evidence type="ECO:0000313" key="3">
    <source>
        <dbReference type="Proteomes" id="UP001610563"/>
    </source>
</evidence>
<name>A0ABR4FTV5_9EURO</name>
<evidence type="ECO:0000256" key="1">
    <source>
        <dbReference type="SAM" id="MobiDB-lite"/>
    </source>
</evidence>
<dbReference type="Proteomes" id="UP001610563">
    <property type="component" value="Unassembled WGS sequence"/>
</dbReference>
<feature type="region of interest" description="Disordered" evidence="1">
    <location>
        <begin position="1"/>
        <end position="23"/>
    </location>
</feature>
<accession>A0ABR4FTV5</accession>
<sequence length="99" mass="10893">MLRRQLRTGASGSFSEMLPGNSRPSMSITQTGLFACPDLWNSSAYETAQVTTIRDTTRCRNHTLARAIEDLSHNFTYSVLGLKSASTSVNVTSSFPQNF</sequence>
<proteinExistence type="predicted"/>
<gene>
    <name evidence="2" type="ORF">BJX66DRAFT_312354</name>
</gene>
<reference evidence="2 3" key="1">
    <citation type="submission" date="2024-07" db="EMBL/GenBank/DDBJ databases">
        <title>Section-level genome sequencing and comparative genomics of Aspergillus sections Usti and Cavernicolus.</title>
        <authorList>
            <consortium name="Lawrence Berkeley National Laboratory"/>
            <person name="Nybo J.L."/>
            <person name="Vesth T.C."/>
            <person name="Theobald S."/>
            <person name="Frisvad J.C."/>
            <person name="Larsen T.O."/>
            <person name="Kjaerboelling I."/>
            <person name="Rothschild-Mancinelli K."/>
            <person name="Lyhne E.K."/>
            <person name="Kogle M.E."/>
            <person name="Barry K."/>
            <person name="Clum A."/>
            <person name="Na H."/>
            <person name="Ledsgaard L."/>
            <person name="Lin J."/>
            <person name="Lipzen A."/>
            <person name="Kuo A."/>
            <person name="Riley R."/>
            <person name="Mondo S."/>
            <person name="Labutti K."/>
            <person name="Haridas S."/>
            <person name="Pangalinan J."/>
            <person name="Salamov A.A."/>
            <person name="Simmons B.A."/>
            <person name="Magnuson J.K."/>
            <person name="Chen J."/>
            <person name="Drula E."/>
            <person name="Henrissat B."/>
            <person name="Wiebenga A."/>
            <person name="Lubbers R.J."/>
            <person name="Gomes A.C."/>
            <person name="Makela M.R."/>
            <person name="Stajich J."/>
            <person name="Grigoriev I.V."/>
            <person name="Mortensen U.H."/>
            <person name="De Vries R.P."/>
            <person name="Baker S.E."/>
            <person name="Andersen M.R."/>
        </authorList>
    </citation>
    <scope>NUCLEOTIDE SEQUENCE [LARGE SCALE GENOMIC DNA]</scope>
    <source>
        <strain evidence="2 3">CBS 209.92</strain>
    </source>
</reference>
<evidence type="ECO:0000313" key="2">
    <source>
        <dbReference type="EMBL" id="KAL2786695.1"/>
    </source>
</evidence>
<organism evidence="2 3">
    <name type="scientific">Aspergillus keveii</name>
    <dbReference type="NCBI Taxonomy" id="714993"/>
    <lineage>
        <taxon>Eukaryota</taxon>
        <taxon>Fungi</taxon>
        <taxon>Dikarya</taxon>
        <taxon>Ascomycota</taxon>
        <taxon>Pezizomycotina</taxon>
        <taxon>Eurotiomycetes</taxon>
        <taxon>Eurotiomycetidae</taxon>
        <taxon>Eurotiales</taxon>
        <taxon>Aspergillaceae</taxon>
        <taxon>Aspergillus</taxon>
        <taxon>Aspergillus subgen. Nidulantes</taxon>
    </lineage>
</organism>